<organism evidence="5 6">
    <name type="scientific">Phaeoacremonium minimum (strain UCR-PA7)</name>
    <name type="common">Esca disease fungus</name>
    <name type="synonym">Togninia minima</name>
    <dbReference type="NCBI Taxonomy" id="1286976"/>
    <lineage>
        <taxon>Eukaryota</taxon>
        <taxon>Fungi</taxon>
        <taxon>Dikarya</taxon>
        <taxon>Ascomycota</taxon>
        <taxon>Pezizomycotina</taxon>
        <taxon>Sordariomycetes</taxon>
        <taxon>Sordariomycetidae</taxon>
        <taxon>Togniniales</taxon>
        <taxon>Togniniaceae</taxon>
        <taxon>Phaeoacremonium</taxon>
    </lineage>
</organism>
<accession>R8BG23</accession>
<dbReference type="Pfam" id="PF24883">
    <property type="entry name" value="NPHP3_N"/>
    <property type="match status" value="1"/>
</dbReference>
<proteinExistence type="predicted"/>
<evidence type="ECO:0000259" key="3">
    <source>
        <dbReference type="Pfam" id="PF17109"/>
    </source>
</evidence>
<dbReference type="eggNOG" id="ENOG502SM5F">
    <property type="taxonomic scope" value="Eukaryota"/>
</dbReference>
<feature type="domain" description="Fungal STAND N-terminal Goodbye" evidence="3">
    <location>
        <begin position="17"/>
        <end position="144"/>
    </location>
</feature>
<reference evidence="6" key="1">
    <citation type="journal article" date="2013" name="Genome Announc.">
        <title>Draft genome sequence of the ascomycete Phaeoacremonium aleophilum strain UCR-PA7, a causal agent of the esca disease complex in grapevines.</title>
        <authorList>
            <person name="Blanco-Ulate B."/>
            <person name="Rolshausen P."/>
            <person name="Cantu D."/>
        </authorList>
    </citation>
    <scope>NUCLEOTIDE SEQUENCE [LARGE SCALE GENOMIC DNA]</scope>
    <source>
        <strain evidence="6">UCR-PA7</strain>
    </source>
</reference>
<dbReference type="OrthoDB" id="448455at2759"/>
<dbReference type="PANTHER" id="PTHR10039:SF17">
    <property type="entry name" value="FUNGAL STAND N-TERMINAL GOODBYE DOMAIN-CONTAINING PROTEIN-RELATED"/>
    <property type="match status" value="1"/>
</dbReference>
<feature type="domain" description="Nephrocystin 3-like N-terminal" evidence="4">
    <location>
        <begin position="349"/>
        <end position="470"/>
    </location>
</feature>
<dbReference type="GeneID" id="19326860"/>
<dbReference type="Pfam" id="PF17109">
    <property type="entry name" value="Goodbye"/>
    <property type="match status" value="1"/>
</dbReference>
<feature type="compositionally biased region" description="Acidic residues" evidence="2">
    <location>
        <begin position="675"/>
        <end position="684"/>
    </location>
</feature>
<dbReference type="KEGG" id="tmn:UCRPA7_6226"/>
<keyword evidence="6" id="KW-1185">Reference proteome</keyword>
<dbReference type="HOGENOM" id="CLU_002382_0_0_1"/>
<evidence type="ECO:0000313" key="5">
    <source>
        <dbReference type="EMBL" id="EON98245.1"/>
    </source>
</evidence>
<dbReference type="InterPro" id="IPR031350">
    <property type="entry name" value="Goodbye_dom"/>
</dbReference>
<dbReference type="InterPro" id="IPR011990">
    <property type="entry name" value="TPR-like_helical_dom_sf"/>
</dbReference>
<evidence type="ECO:0000256" key="2">
    <source>
        <dbReference type="SAM" id="MobiDB-lite"/>
    </source>
</evidence>
<evidence type="ECO:0000259" key="4">
    <source>
        <dbReference type="Pfam" id="PF24883"/>
    </source>
</evidence>
<name>R8BG23_PHAM7</name>
<gene>
    <name evidence="5" type="ORF">UCRPA7_6226</name>
</gene>
<feature type="compositionally biased region" description="Basic and acidic residues" evidence="2">
    <location>
        <begin position="294"/>
        <end position="309"/>
    </location>
</feature>
<feature type="region of interest" description="Disordered" evidence="2">
    <location>
        <begin position="294"/>
        <end position="315"/>
    </location>
</feature>
<dbReference type="Gene3D" id="1.25.40.10">
    <property type="entry name" value="Tetratricopeptide repeat domain"/>
    <property type="match status" value="1"/>
</dbReference>
<evidence type="ECO:0000313" key="6">
    <source>
        <dbReference type="Proteomes" id="UP000014074"/>
    </source>
</evidence>
<feature type="region of interest" description="Disordered" evidence="2">
    <location>
        <begin position="1337"/>
        <end position="1388"/>
    </location>
</feature>
<keyword evidence="1" id="KW-0677">Repeat</keyword>
<dbReference type="InterPro" id="IPR056884">
    <property type="entry name" value="NPHP3-like_N"/>
</dbReference>
<sequence>MGSILNEEDGTDIGGLWNQALEDYARDSGSEKERGPDLRLLDPGKWTVSAIRTEQKYQLDVFSQYRHDKTKVDKLRALVSHNSDIIVGVAGHVANAASVAFPPASAILTAFTYVMSASKAVSDDYDMIESFFDIMNAFLERLQILESKLPDSKNFKAVLMRVFVSLLGICAIARKYRIKGRFVRWAKNLVDNGDPNLKSAYETLHKHLQRLEQATMMATLAQTIETSRDVRALGAGLDQRFEQTNFLVIETKGFARDAALTSQETLAAVRDMGNNSEALKEFLQSNFTTLNKRLREREGGGKGAPKDGLVDSGARKSTALNEVRQRLRNCHAVNWENSYKESRRSYAPGTFDWLPSEDGFTAIVEDKIRLLWITGEAGMGKSTLTGFIIETLRRELNYEPTSSIAHFYFKEATRWANNYTTVLCACAVQAAEQDTRYREDILTDMSRQRDWANQTYFNTNDNERLEEVLFFSKFSTETGARIQIIITTTPADVFTEAPTAEYRRLDLVKERIFRDIRIIVSYQIKNFSRLRKLTPKLRQRIALKLRQKSDNLRYIEHMLRRFNAIGREGPIWKELDNLPENTRSLYEQMLEECWKHRSDQERQALRKFFAWLAYSKEQLLLGMAKKLVSIIASEQTINVDEELDNKSSRLLRLSTWSEEEDAKSDTSENEHDSHDEVDDNKDDENADSVDDLSAWLGFQEPLLRAYFREKKVDHSGLRSSPSSGNAIILEVLARILCDEGAKDAKNSYLNLVTYAAQQWLNHLRDIDIDDLDDIEASSVITSIHAILSNKDNALANVENHGYYSLGSYSDNPGVFAYGDDALRQSDLEMLRKWATKAIRLSSGICPSTVTDWMRPFIQTPSRVFITLARGHINTWFFSADSQFRADLSFRYAHQALLSGKDLPELEQNRDLRDYFEEFEKDHHVFSAKSISIVANAFWDIAKTPQAYRSIGMALKYGDFTNEGLESLDKALQLAQDYQDDLSCFHTYVSIGEGKIFQAEHRSDDDAELQKTRLSESREAYEHAIALWPSLSEKDKATDDCKASICETYGYLSAVFVLEDKIDEALRVFREAQEQKISIWEEHLHRILEYLVKKEEWAKAVAFLKDLTREQRQEFLFWPRLEDRHDLIQRAGGGNGDDEYVLSLYSEFNDDRDLTISMWGSAWRLFEAEYRWRVLQKPEHCAQAKVLLNQVIENEQSTSAQRSEACFMLADILTEDFRNTADPTMKTKAYDEMKTLVAHVSEAMGNEFDATQSQTTVPLALMTKKLGPSIEFQRALEATFEGCYNGLVDTTGWNDSISLRTLAKVLSCLRGLGLDRDAEIAATCQLYVLDQEIHRQDLMNGDPGFEQQDDTDRPPTPPGEDGANNSSPTEDKEPEGHLRLKPILLPKNP</sequence>
<protein>
    <submittedName>
        <fullName evidence="5">Uncharacterized protein</fullName>
    </submittedName>
</protein>
<dbReference type="EMBL" id="KB933223">
    <property type="protein sequence ID" value="EON98245.1"/>
    <property type="molecule type" value="Genomic_DNA"/>
</dbReference>
<dbReference type="SUPFAM" id="SSF48452">
    <property type="entry name" value="TPR-like"/>
    <property type="match status" value="1"/>
</dbReference>
<dbReference type="RefSeq" id="XP_007916956.1">
    <property type="nucleotide sequence ID" value="XM_007918765.1"/>
</dbReference>
<evidence type="ECO:0000256" key="1">
    <source>
        <dbReference type="ARBA" id="ARBA00022737"/>
    </source>
</evidence>
<feature type="region of interest" description="Disordered" evidence="2">
    <location>
        <begin position="660"/>
        <end position="684"/>
    </location>
</feature>
<feature type="compositionally biased region" description="Basic and acidic residues" evidence="2">
    <location>
        <begin position="663"/>
        <end position="674"/>
    </location>
</feature>
<feature type="compositionally biased region" description="Basic and acidic residues" evidence="2">
    <location>
        <begin position="1368"/>
        <end position="1377"/>
    </location>
</feature>
<dbReference type="PANTHER" id="PTHR10039">
    <property type="entry name" value="AMELOGENIN"/>
    <property type="match status" value="1"/>
</dbReference>
<dbReference type="Proteomes" id="UP000014074">
    <property type="component" value="Unassembled WGS sequence"/>
</dbReference>